<organism evidence="2 3">
    <name type="scientific">Gimesia chilikensis</name>
    <dbReference type="NCBI Taxonomy" id="2605989"/>
    <lineage>
        <taxon>Bacteria</taxon>
        <taxon>Pseudomonadati</taxon>
        <taxon>Planctomycetota</taxon>
        <taxon>Planctomycetia</taxon>
        <taxon>Planctomycetales</taxon>
        <taxon>Planctomycetaceae</taxon>
        <taxon>Gimesia</taxon>
    </lineage>
</organism>
<evidence type="ECO:0000256" key="1">
    <source>
        <dbReference type="SAM" id="MobiDB-lite"/>
    </source>
</evidence>
<proteinExistence type="predicted"/>
<protein>
    <submittedName>
        <fullName evidence="2">Uncharacterized protein</fullName>
    </submittedName>
</protein>
<accession>A0A517WD71</accession>
<reference evidence="2 3" key="1">
    <citation type="submission" date="2019-02" db="EMBL/GenBank/DDBJ databases">
        <title>Deep-cultivation of Planctomycetes and their phenomic and genomic characterization uncovers novel biology.</title>
        <authorList>
            <person name="Wiegand S."/>
            <person name="Jogler M."/>
            <person name="Boedeker C."/>
            <person name="Pinto D."/>
            <person name="Vollmers J."/>
            <person name="Rivas-Marin E."/>
            <person name="Kohn T."/>
            <person name="Peeters S.H."/>
            <person name="Heuer A."/>
            <person name="Rast P."/>
            <person name="Oberbeckmann S."/>
            <person name="Bunk B."/>
            <person name="Jeske O."/>
            <person name="Meyerdierks A."/>
            <person name="Storesund J.E."/>
            <person name="Kallscheuer N."/>
            <person name="Luecker S."/>
            <person name="Lage O.M."/>
            <person name="Pohl T."/>
            <person name="Merkel B.J."/>
            <person name="Hornburger P."/>
            <person name="Mueller R.-W."/>
            <person name="Bruemmer F."/>
            <person name="Labrenz M."/>
            <person name="Spormann A.M."/>
            <person name="Op den Camp H."/>
            <person name="Overmann J."/>
            <person name="Amann R."/>
            <person name="Jetten M.S.M."/>
            <person name="Mascher T."/>
            <person name="Medema M.H."/>
            <person name="Devos D.P."/>
            <person name="Kaster A.-K."/>
            <person name="Ovreas L."/>
            <person name="Rohde M."/>
            <person name="Galperin M.Y."/>
            <person name="Jogler C."/>
        </authorList>
    </citation>
    <scope>NUCLEOTIDE SEQUENCE [LARGE SCALE GENOMIC DNA]</scope>
    <source>
        <strain evidence="2 3">V6</strain>
    </source>
</reference>
<name>A0A517WD71_9PLAN</name>
<feature type="region of interest" description="Disordered" evidence="1">
    <location>
        <begin position="69"/>
        <end position="90"/>
    </location>
</feature>
<evidence type="ECO:0000313" key="3">
    <source>
        <dbReference type="Proteomes" id="UP000320722"/>
    </source>
</evidence>
<sequence length="166" mass="19651">MKMEYDPIYHVTCRLQQESGRELILNQLEQSQTYAGMLEGVPDKKANDWGIDVDLRRAARREYTLGEPHLIPPRRRDYQHEPGDMEQERARRAHYPKEWERDPEWIPQVCCIGCFRSFPPVNDPEKHGSSLTVVWYQDDYALPIDSEILKELKQLDWDSLAIDFAY</sequence>
<evidence type="ECO:0000313" key="2">
    <source>
        <dbReference type="EMBL" id="QDU03211.1"/>
    </source>
</evidence>
<gene>
    <name evidence="2" type="ORF">V6x_29230</name>
</gene>
<dbReference type="Proteomes" id="UP000320722">
    <property type="component" value="Chromosome"/>
</dbReference>
<dbReference type="EMBL" id="CP036347">
    <property type="protein sequence ID" value="QDU03211.1"/>
    <property type="molecule type" value="Genomic_DNA"/>
</dbReference>
<dbReference type="AlphaFoldDB" id="A0A517WD71"/>
<feature type="compositionally biased region" description="Basic and acidic residues" evidence="1">
    <location>
        <begin position="74"/>
        <end position="90"/>
    </location>
</feature>
<dbReference type="RefSeq" id="WP_145040857.1">
    <property type="nucleotide sequence ID" value="NZ_CP036347.1"/>
</dbReference>